<evidence type="ECO:0000256" key="1">
    <source>
        <dbReference type="SAM" id="MobiDB-lite"/>
    </source>
</evidence>
<proteinExistence type="predicted"/>
<reference evidence="2" key="1">
    <citation type="submission" date="2023-03" db="EMBL/GenBank/DDBJ databases">
        <authorList>
            <person name="Julca I."/>
        </authorList>
    </citation>
    <scope>NUCLEOTIDE SEQUENCE</scope>
</reference>
<dbReference type="Proteomes" id="UP001161247">
    <property type="component" value="Chromosome 2"/>
</dbReference>
<gene>
    <name evidence="2" type="ORF">OLC1_LOCUS5807</name>
</gene>
<evidence type="ECO:0000313" key="2">
    <source>
        <dbReference type="EMBL" id="CAI9094698.1"/>
    </source>
</evidence>
<sequence length="277" mass="30322">MLLDVSAAPSTSEDLEATKIPDSLDKPGIGAVQKVKPFFRPGFLKNDSVVIQNDIDVKEEMLLDASAAPSSSEDLEATKVPDSLDKPRNGSVQKDVARKSEKEPKVKPPVLPDLLEMNSAAMENHLGMTEKLHHDSSIKHPQNRCTMIGSEVLTDSGGGYGRTCIAEFRESENSGTVLFVEMPFSLELPMNSPIDWHLEPGNLSIKIDKLLVCVENLTSGCRKIDRSSGRLYQGFNILPDILDNHVPYGVHHDNIPAALAMVGYGPEMMLVVALFLF</sequence>
<organism evidence="2 3">
    <name type="scientific">Oldenlandia corymbosa var. corymbosa</name>
    <dbReference type="NCBI Taxonomy" id="529605"/>
    <lineage>
        <taxon>Eukaryota</taxon>
        <taxon>Viridiplantae</taxon>
        <taxon>Streptophyta</taxon>
        <taxon>Embryophyta</taxon>
        <taxon>Tracheophyta</taxon>
        <taxon>Spermatophyta</taxon>
        <taxon>Magnoliopsida</taxon>
        <taxon>eudicotyledons</taxon>
        <taxon>Gunneridae</taxon>
        <taxon>Pentapetalae</taxon>
        <taxon>asterids</taxon>
        <taxon>lamiids</taxon>
        <taxon>Gentianales</taxon>
        <taxon>Rubiaceae</taxon>
        <taxon>Rubioideae</taxon>
        <taxon>Spermacoceae</taxon>
        <taxon>Hedyotis-Oldenlandia complex</taxon>
        <taxon>Oldenlandia</taxon>
    </lineage>
</organism>
<dbReference type="EMBL" id="OX459119">
    <property type="protein sequence ID" value="CAI9094698.1"/>
    <property type="molecule type" value="Genomic_DNA"/>
</dbReference>
<evidence type="ECO:0000313" key="3">
    <source>
        <dbReference type="Proteomes" id="UP001161247"/>
    </source>
</evidence>
<dbReference type="AlphaFoldDB" id="A0AAV1CHR5"/>
<name>A0AAV1CHR5_OLDCO</name>
<feature type="compositionally biased region" description="Basic and acidic residues" evidence="1">
    <location>
        <begin position="95"/>
        <end position="106"/>
    </location>
</feature>
<feature type="compositionally biased region" description="Basic and acidic residues" evidence="1">
    <location>
        <begin position="76"/>
        <end position="88"/>
    </location>
</feature>
<keyword evidence="3" id="KW-1185">Reference proteome</keyword>
<feature type="region of interest" description="Disordered" evidence="1">
    <location>
        <begin position="1"/>
        <end position="24"/>
    </location>
</feature>
<protein>
    <submittedName>
        <fullName evidence="2">OLC1v1030480C1</fullName>
    </submittedName>
</protein>
<accession>A0AAV1CHR5</accession>
<feature type="region of interest" description="Disordered" evidence="1">
    <location>
        <begin position="66"/>
        <end position="110"/>
    </location>
</feature>